<name>A0A099WC36_9LIST</name>
<accession>A0A099WC36</accession>
<dbReference type="SUPFAM" id="SSF55729">
    <property type="entry name" value="Acyl-CoA N-acyltransferases (Nat)"/>
    <property type="match status" value="1"/>
</dbReference>
<dbReference type="AlphaFoldDB" id="A0A099WC36"/>
<dbReference type="CDD" id="cd04301">
    <property type="entry name" value="NAT_SF"/>
    <property type="match status" value="1"/>
</dbReference>
<keyword evidence="3" id="KW-1185">Reference proteome</keyword>
<dbReference type="STRING" id="1552123.EP57_03625"/>
<dbReference type="Pfam" id="PF00583">
    <property type="entry name" value="Acetyltransf_1"/>
    <property type="match status" value="1"/>
</dbReference>
<dbReference type="eggNOG" id="COG0456">
    <property type="taxonomic scope" value="Bacteria"/>
</dbReference>
<dbReference type="PROSITE" id="PS51186">
    <property type="entry name" value="GNAT"/>
    <property type="match status" value="1"/>
</dbReference>
<dbReference type="Proteomes" id="UP000029844">
    <property type="component" value="Unassembled WGS sequence"/>
</dbReference>
<reference evidence="2 3" key="1">
    <citation type="submission" date="2014-05" db="EMBL/GenBank/DDBJ databases">
        <title>Novel Listeriaceae from food processing environments.</title>
        <authorList>
            <person name="den Bakker H.C."/>
        </authorList>
    </citation>
    <scope>NUCLEOTIDE SEQUENCE [LARGE SCALE GENOMIC DNA]</scope>
    <source>
        <strain evidence="2 3">FSL A5-0281</strain>
    </source>
</reference>
<evidence type="ECO:0000259" key="1">
    <source>
        <dbReference type="PROSITE" id="PS51186"/>
    </source>
</evidence>
<dbReference type="InterPro" id="IPR016181">
    <property type="entry name" value="Acyl_CoA_acyltransferase"/>
</dbReference>
<proteinExistence type="predicted"/>
<dbReference type="Gene3D" id="3.40.630.30">
    <property type="match status" value="1"/>
</dbReference>
<dbReference type="PANTHER" id="PTHR43072:SF58">
    <property type="entry name" value="N-ACETYLTRANSFERASE DOMAIN-CONTAINING PROTEIN"/>
    <property type="match status" value="1"/>
</dbReference>
<dbReference type="RefSeq" id="WP_036084316.1">
    <property type="nucleotide sequence ID" value="NZ_CBCSHQ010000001.1"/>
</dbReference>
<dbReference type="GeneID" id="58716513"/>
<feature type="domain" description="N-acetyltransferase" evidence="1">
    <location>
        <begin position="11"/>
        <end position="173"/>
    </location>
</feature>
<gene>
    <name evidence="2" type="ORF">EP57_03625</name>
</gene>
<dbReference type="EMBL" id="JNFA01000011">
    <property type="protein sequence ID" value="KGL42562.1"/>
    <property type="molecule type" value="Genomic_DNA"/>
</dbReference>
<dbReference type="OrthoDB" id="7205533at2"/>
<evidence type="ECO:0000313" key="3">
    <source>
        <dbReference type="Proteomes" id="UP000029844"/>
    </source>
</evidence>
<dbReference type="GO" id="GO:0016747">
    <property type="term" value="F:acyltransferase activity, transferring groups other than amino-acyl groups"/>
    <property type="evidence" value="ECO:0007669"/>
    <property type="project" value="InterPro"/>
</dbReference>
<organism evidence="2 3">
    <name type="scientific">Listeria booriae</name>
    <dbReference type="NCBI Taxonomy" id="1552123"/>
    <lineage>
        <taxon>Bacteria</taxon>
        <taxon>Bacillati</taxon>
        <taxon>Bacillota</taxon>
        <taxon>Bacilli</taxon>
        <taxon>Bacillales</taxon>
        <taxon>Listeriaceae</taxon>
        <taxon>Listeria</taxon>
    </lineage>
</organism>
<protein>
    <submittedName>
        <fullName evidence="2">GNAT family acetyltransferase</fullName>
    </submittedName>
</protein>
<dbReference type="PANTHER" id="PTHR43072">
    <property type="entry name" value="N-ACETYLTRANSFERASE"/>
    <property type="match status" value="1"/>
</dbReference>
<sequence>MVSYLNNKRNYHVKFLTEKDVALAEAVCANCDDYFLMEQGAPATSKNAQGIITDLPKGKTKRDKFVMAVLDEADKPIGLIDVVADFPKKGQWIIGLLMLIPEERGSGFGKVLYQVIKDWALDGGADSLRIGVLEENKEAVGFWSHLGFKKIEGQQHTYGEKEHTVHVMVQEIA</sequence>
<comment type="caution">
    <text evidence="2">The sequence shown here is derived from an EMBL/GenBank/DDBJ whole genome shotgun (WGS) entry which is preliminary data.</text>
</comment>
<dbReference type="InterPro" id="IPR000182">
    <property type="entry name" value="GNAT_dom"/>
</dbReference>
<evidence type="ECO:0000313" key="2">
    <source>
        <dbReference type="EMBL" id="KGL42562.1"/>
    </source>
</evidence>
<keyword evidence="2" id="KW-0808">Transferase</keyword>